<gene>
    <name evidence="2" type="ORF">ACJ73_07995</name>
</gene>
<evidence type="ECO:0000313" key="3">
    <source>
        <dbReference type="Proteomes" id="UP000242791"/>
    </source>
</evidence>
<evidence type="ECO:0000313" key="2">
    <source>
        <dbReference type="EMBL" id="OJD20671.1"/>
    </source>
</evidence>
<comment type="caution">
    <text evidence="2">The sequence shown here is derived from an EMBL/GenBank/DDBJ whole genome shotgun (WGS) entry which is preliminary data.</text>
</comment>
<dbReference type="OrthoDB" id="3530768at2759"/>
<proteinExistence type="predicted"/>
<dbReference type="EMBL" id="LGTZ01001760">
    <property type="protein sequence ID" value="OJD20671.1"/>
    <property type="molecule type" value="Genomic_DNA"/>
</dbReference>
<evidence type="ECO:0000256" key="1">
    <source>
        <dbReference type="SAM" id="MobiDB-lite"/>
    </source>
</evidence>
<accession>A0A1J9QWV9</accession>
<reference evidence="2 3" key="1">
    <citation type="submission" date="2015-08" db="EMBL/GenBank/DDBJ databases">
        <title>Emmonsia species relationships and genome sequence.</title>
        <authorList>
            <person name="Cuomo C.A."/>
            <person name="Schwartz I.S."/>
            <person name="Kenyon C."/>
            <person name="De Hoog G.S."/>
            <person name="Govender N.P."/>
            <person name="Botha A."/>
            <person name="Moreno L."/>
            <person name="De Vries M."/>
            <person name="Munoz J.F."/>
            <person name="Stielow J.B."/>
        </authorList>
    </citation>
    <scope>NUCLEOTIDE SEQUENCE [LARGE SCALE GENOMIC DNA]</scope>
    <source>
        <strain evidence="2 3">EI222</strain>
    </source>
</reference>
<dbReference type="VEuPathDB" id="FungiDB:ACJ73_07995"/>
<protein>
    <submittedName>
        <fullName evidence="2">Uncharacterized protein</fullName>
    </submittedName>
</protein>
<dbReference type="STRING" id="1658174.A0A1J9QWV9"/>
<dbReference type="Proteomes" id="UP000242791">
    <property type="component" value="Unassembled WGS sequence"/>
</dbReference>
<keyword evidence="3" id="KW-1185">Reference proteome</keyword>
<organism evidence="2 3">
    <name type="scientific">Blastomyces percursus</name>
    <dbReference type="NCBI Taxonomy" id="1658174"/>
    <lineage>
        <taxon>Eukaryota</taxon>
        <taxon>Fungi</taxon>
        <taxon>Dikarya</taxon>
        <taxon>Ascomycota</taxon>
        <taxon>Pezizomycotina</taxon>
        <taxon>Eurotiomycetes</taxon>
        <taxon>Eurotiomycetidae</taxon>
        <taxon>Onygenales</taxon>
        <taxon>Ajellomycetaceae</taxon>
        <taxon>Blastomyces</taxon>
    </lineage>
</organism>
<dbReference type="AlphaFoldDB" id="A0A1J9QWV9"/>
<name>A0A1J9QWV9_9EURO</name>
<sequence>MANKAKWPQLGLQPQNLHEHATRLIPEATALLALEKRQRQKLPDQSLSLESFLNNAAPSSHEILDKLNQIHHIAKTTISDDLTLIKNVVNHAATHPTARNPNWADRPRTPPPAQTNSKEREIIVKLRNPEAAALLRDKTPGELRERFNSALKERTRSTERPIQVVAAKQLKSGDVSIHTVNIEDANKLREEQQWTQALGREAKALQPMYIRGPGSLGSYG</sequence>
<feature type="region of interest" description="Disordered" evidence="1">
    <location>
        <begin position="93"/>
        <end position="119"/>
    </location>
</feature>